<name>A0AAX3PC88_AERHY</name>
<dbReference type="PRINTS" id="PR00455">
    <property type="entry name" value="HTHTETR"/>
</dbReference>
<dbReference type="EMBL" id="CP118942">
    <property type="protein sequence ID" value="WEE28350.1"/>
    <property type="molecule type" value="Genomic_DNA"/>
</dbReference>
<dbReference type="InterPro" id="IPR001647">
    <property type="entry name" value="HTH_TetR"/>
</dbReference>
<organism evidence="6 7">
    <name type="scientific">Aeromonas hydrophila</name>
    <dbReference type="NCBI Taxonomy" id="644"/>
    <lineage>
        <taxon>Bacteria</taxon>
        <taxon>Pseudomonadati</taxon>
        <taxon>Pseudomonadota</taxon>
        <taxon>Gammaproteobacteria</taxon>
        <taxon>Aeromonadales</taxon>
        <taxon>Aeromonadaceae</taxon>
        <taxon>Aeromonas</taxon>
    </lineage>
</organism>
<dbReference type="InterPro" id="IPR050109">
    <property type="entry name" value="HTH-type_TetR-like_transc_reg"/>
</dbReference>
<dbReference type="Gene3D" id="1.10.357.10">
    <property type="entry name" value="Tetracycline Repressor, domain 2"/>
    <property type="match status" value="1"/>
</dbReference>
<evidence type="ECO:0000313" key="7">
    <source>
        <dbReference type="Proteomes" id="UP001214666"/>
    </source>
</evidence>
<dbReference type="AlphaFoldDB" id="A0AAX3PC88"/>
<protein>
    <submittedName>
        <fullName evidence="6">TetR/AcrR family transcriptional regulator</fullName>
    </submittedName>
</protein>
<feature type="DNA-binding region" description="H-T-H motif" evidence="4">
    <location>
        <begin position="45"/>
        <end position="64"/>
    </location>
</feature>
<dbReference type="PANTHER" id="PTHR30055">
    <property type="entry name" value="HTH-TYPE TRANSCRIPTIONAL REGULATOR RUTR"/>
    <property type="match status" value="1"/>
</dbReference>
<keyword evidence="1" id="KW-0805">Transcription regulation</keyword>
<dbReference type="SUPFAM" id="SSF46689">
    <property type="entry name" value="Homeodomain-like"/>
    <property type="match status" value="1"/>
</dbReference>
<dbReference type="GO" id="GO:0000976">
    <property type="term" value="F:transcription cis-regulatory region binding"/>
    <property type="evidence" value="ECO:0007669"/>
    <property type="project" value="TreeGrafter"/>
</dbReference>
<dbReference type="GO" id="GO:0003700">
    <property type="term" value="F:DNA-binding transcription factor activity"/>
    <property type="evidence" value="ECO:0007669"/>
    <property type="project" value="TreeGrafter"/>
</dbReference>
<gene>
    <name evidence="6" type="ORF">PY771_08535</name>
</gene>
<dbReference type="Proteomes" id="UP001214666">
    <property type="component" value="Chromosome"/>
</dbReference>
<dbReference type="PROSITE" id="PS50977">
    <property type="entry name" value="HTH_TETR_2"/>
    <property type="match status" value="1"/>
</dbReference>
<sequence>MAEHALPEGLCMRRQPRQQRSQEVATRIEQATLALLREQGFAALNTNAIAARAGVGIKSLYHLYPNKEAIICRLAMDWLAAVCEAQAAIRQQADDWPQTLAMLDQALDALDERFVGYGALWQAMDLIPALHGLEQEHERGQLAFWHERLRHFGCRWPEPELTSLIRYFYRTADVVKQCAKEQGRLGDPIWLLHRHWLQQLVASAIAEPDPARVWQALPTLMPGGAAAEAE</sequence>
<evidence type="ECO:0000256" key="1">
    <source>
        <dbReference type="ARBA" id="ARBA00023015"/>
    </source>
</evidence>
<dbReference type="RefSeq" id="WP_179101441.1">
    <property type="nucleotide sequence ID" value="NZ_AP023398.1"/>
</dbReference>
<accession>A0AAX3PC88</accession>
<dbReference type="PANTHER" id="PTHR30055:SF234">
    <property type="entry name" value="HTH-TYPE TRANSCRIPTIONAL REGULATOR BETI"/>
    <property type="match status" value="1"/>
</dbReference>
<evidence type="ECO:0000259" key="5">
    <source>
        <dbReference type="PROSITE" id="PS50977"/>
    </source>
</evidence>
<evidence type="ECO:0000256" key="2">
    <source>
        <dbReference type="ARBA" id="ARBA00023125"/>
    </source>
</evidence>
<evidence type="ECO:0000256" key="3">
    <source>
        <dbReference type="ARBA" id="ARBA00023163"/>
    </source>
</evidence>
<evidence type="ECO:0000256" key="4">
    <source>
        <dbReference type="PROSITE-ProRule" id="PRU00335"/>
    </source>
</evidence>
<dbReference type="Pfam" id="PF00440">
    <property type="entry name" value="TetR_N"/>
    <property type="match status" value="1"/>
</dbReference>
<reference evidence="6" key="1">
    <citation type="submission" date="2023-02" db="EMBL/GenBank/DDBJ databases">
        <title>The sequence of Aeromonas hydrophila K533.</title>
        <authorList>
            <person name="Luo X."/>
        </authorList>
    </citation>
    <scope>NUCLEOTIDE SEQUENCE</scope>
    <source>
        <strain evidence="6">K533</strain>
    </source>
</reference>
<keyword evidence="3" id="KW-0804">Transcription</keyword>
<evidence type="ECO:0000313" key="6">
    <source>
        <dbReference type="EMBL" id="WEE28350.1"/>
    </source>
</evidence>
<keyword evidence="2 4" id="KW-0238">DNA-binding</keyword>
<feature type="domain" description="HTH tetR-type" evidence="5">
    <location>
        <begin position="22"/>
        <end position="82"/>
    </location>
</feature>
<dbReference type="InterPro" id="IPR009057">
    <property type="entry name" value="Homeodomain-like_sf"/>
</dbReference>
<proteinExistence type="predicted"/>